<feature type="transmembrane region" description="Helical" evidence="6">
    <location>
        <begin position="103"/>
        <end position="126"/>
    </location>
</feature>
<keyword evidence="5 6" id="KW-0472">Membrane</keyword>
<evidence type="ECO:0000256" key="3">
    <source>
        <dbReference type="ARBA" id="ARBA00022692"/>
    </source>
</evidence>
<sequence length="267" mass="31017">MDHIWTDTDKWFFKINPALKFTGIASLFIVYLFVQNLNTMIWATLIFTVIYLCVGGFSARFSFWFILFTFIVSFFSASAIIFFSEGNQVLFRWGLVSISVESLTKGVLLGLRSFTFSMIGLIFASTTEPVRFFYSLMQQLRMPVRYAYGCLAAFRMLPMMGEEFIHIRQAMKVRGMTNQKGVRAVYERMKRYALTMLVQSIRRAQRTAVAMEAKRFSLKGKRTFYYEIGWSRYDVIFAIILVVAVGSGFFFSQWLPLTPYTDVMEGY</sequence>
<dbReference type="PANTHER" id="PTHR34857">
    <property type="entry name" value="SLL0384 PROTEIN"/>
    <property type="match status" value="1"/>
</dbReference>
<dbReference type="CDD" id="cd16914">
    <property type="entry name" value="EcfT"/>
    <property type="match status" value="1"/>
</dbReference>
<evidence type="ECO:0000256" key="2">
    <source>
        <dbReference type="ARBA" id="ARBA00022475"/>
    </source>
</evidence>
<evidence type="ECO:0000256" key="6">
    <source>
        <dbReference type="SAM" id="Phobius"/>
    </source>
</evidence>
<keyword evidence="4 6" id="KW-1133">Transmembrane helix</keyword>
<feature type="transmembrane region" description="Helical" evidence="6">
    <location>
        <begin position="15"/>
        <end position="34"/>
    </location>
</feature>
<dbReference type="RefSeq" id="WP_129929050.1">
    <property type="nucleotide sequence ID" value="NZ_CP159510.1"/>
</dbReference>
<dbReference type="AlphaFoldDB" id="A0AAU8ICK8"/>
<feature type="transmembrane region" description="Helical" evidence="6">
    <location>
        <begin position="235"/>
        <end position="255"/>
    </location>
</feature>
<protein>
    <submittedName>
        <fullName evidence="7">Energy-coupling factor transporter transmembrane component T</fullName>
    </submittedName>
</protein>
<evidence type="ECO:0000256" key="1">
    <source>
        <dbReference type="ARBA" id="ARBA00004141"/>
    </source>
</evidence>
<dbReference type="Pfam" id="PF02361">
    <property type="entry name" value="CbiQ"/>
    <property type="match status" value="1"/>
</dbReference>
<dbReference type="InterPro" id="IPR051611">
    <property type="entry name" value="ECF_transporter_component"/>
</dbReference>
<evidence type="ECO:0000256" key="4">
    <source>
        <dbReference type="ARBA" id="ARBA00022989"/>
    </source>
</evidence>
<dbReference type="GO" id="GO:0005886">
    <property type="term" value="C:plasma membrane"/>
    <property type="evidence" value="ECO:0007669"/>
    <property type="project" value="UniProtKB-ARBA"/>
</dbReference>
<dbReference type="PANTHER" id="PTHR34857:SF2">
    <property type="entry name" value="SLL0384 PROTEIN"/>
    <property type="match status" value="1"/>
</dbReference>
<accession>A0AAU8ICK8</accession>
<organism evidence="7">
    <name type="scientific">Sporolactobacillus sp. Y61</name>
    <dbReference type="NCBI Taxonomy" id="3160863"/>
    <lineage>
        <taxon>Bacteria</taxon>
        <taxon>Bacillati</taxon>
        <taxon>Bacillota</taxon>
        <taxon>Bacilli</taxon>
        <taxon>Bacillales</taxon>
        <taxon>Sporolactobacillaceae</taxon>
        <taxon>Sporolactobacillus</taxon>
    </lineage>
</organism>
<keyword evidence="2" id="KW-1003">Cell membrane</keyword>
<dbReference type="InterPro" id="IPR003339">
    <property type="entry name" value="ABC/ECF_trnsptr_transmembrane"/>
</dbReference>
<dbReference type="EMBL" id="CP159510">
    <property type="protein sequence ID" value="XCJ16208.1"/>
    <property type="molecule type" value="Genomic_DNA"/>
</dbReference>
<feature type="transmembrane region" description="Helical" evidence="6">
    <location>
        <begin position="63"/>
        <end position="83"/>
    </location>
</feature>
<comment type="subcellular location">
    <subcellularLocation>
        <location evidence="1">Membrane</location>
        <topology evidence="1">Multi-pass membrane protein</topology>
    </subcellularLocation>
</comment>
<keyword evidence="3 6" id="KW-0812">Transmembrane</keyword>
<evidence type="ECO:0000256" key="5">
    <source>
        <dbReference type="ARBA" id="ARBA00023136"/>
    </source>
</evidence>
<reference evidence="7" key="1">
    <citation type="submission" date="2024-06" db="EMBL/GenBank/DDBJ databases">
        <authorList>
            <person name="Fan A."/>
            <person name="Zhang F.Y."/>
            <person name="Zhang L."/>
        </authorList>
    </citation>
    <scope>NUCLEOTIDE SEQUENCE</scope>
    <source>
        <strain evidence="7">Y61</strain>
    </source>
</reference>
<name>A0AAU8ICK8_9BACL</name>
<feature type="transmembrane region" description="Helical" evidence="6">
    <location>
        <begin position="41"/>
        <end position="57"/>
    </location>
</feature>
<gene>
    <name evidence="7" type="ORF">ABNN70_10975</name>
</gene>
<evidence type="ECO:0000313" key="7">
    <source>
        <dbReference type="EMBL" id="XCJ16208.1"/>
    </source>
</evidence>
<proteinExistence type="predicted"/>